<accession>A0A0E9V535</accession>
<proteinExistence type="predicted"/>
<reference evidence="1" key="1">
    <citation type="submission" date="2014-11" db="EMBL/GenBank/DDBJ databases">
        <authorList>
            <person name="Amaro Gonzalez C."/>
        </authorList>
    </citation>
    <scope>NUCLEOTIDE SEQUENCE</scope>
</reference>
<protein>
    <submittedName>
        <fullName evidence="1">Uncharacterized protein</fullName>
    </submittedName>
</protein>
<dbReference type="EMBL" id="GBXM01036017">
    <property type="protein sequence ID" value="JAH72560.1"/>
    <property type="molecule type" value="Transcribed_RNA"/>
</dbReference>
<organism evidence="1">
    <name type="scientific">Anguilla anguilla</name>
    <name type="common">European freshwater eel</name>
    <name type="synonym">Muraena anguilla</name>
    <dbReference type="NCBI Taxonomy" id="7936"/>
    <lineage>
        <taxon>Eukaryota</taxon>
        <taxon>Metazoa</taxon>
        <taxon>Chordata</taxon>
        <taxon>Craniata</taxon>
        <taxon>Vertebrata</taxon>
        <taxon>Euteleostomi</taxon>
        <taxon>Actinopterygii</taxon>
        <taxon>Neopterygii</taxon>
        <taxon>Teleostei</taxon>
        <taxon>Anguilliformes</taxon>
        <taxon>Anguillidae</taxon>
        <taxon>Anguilla</taxon>
    </lineage>
</organism>
<reference evidence="1" key="2">
    <citation type="journal article" date="2015" name="Fish Shellfish Immunol.">
        <title>Early steps in the European eel (Anguilla anguilla)-Vibrio vulnificus interaction in the gills: Role of the RtxA13 toxin.</title>
        <authorList>
            <person name="Callol A."/>
            <person name="Pajuelo D."/>
            <person name="Ebbesson L."/>
            <person name="Teles M."/>
            <person name="MacKenzie S."/>
            <person name="Amaro C."/>
        </authorList>
    </citation>
    <scope>NUCLEOTIDE SEQUENCE</scope>
</reference>
<sequence>MVIMVIIQLSRRGNTCLRLRVRFFTVKTNFRTALRNGTELSKVLLG</sequence>
<evidence type="ECO:0000313" key="1">
    <source>
        <dbReference type="EMBL" id="JAH72560.1"/>
    </source>
</evidence>
<name>A0A0E9V535_ANGAN</name>
<dbReference type="AlphaFoldDB" id="A0A0E9V535"/>